<sequence length="258" mass="28897">GPAERGALWRAELTGRRVLAVLDNAADAEHVRPLLPGHSDTLVLVTSRRRLVELDGAHALSVEALGEEEATELFGRIVGERARREPEAVRETLHLCGHLPLAIRIAAARLQHRPRWTVAYLTERLRDHRRLLDGVSAAFTLSYEQLDEAERSMFRLLGLVPGRDIDTYGAAALAGIPEEEAEELLEGLLDAHMLLQLEPGRYTFHDLLREHARSIAEDDGAVMRLLAYYLHRSRAAMDRLFPHSVGQREGIPQPVTEE</sequence>
<dbReference type="SUPFAM" id="SSF52540">
    <property type="entry name" value="P-loop containing nucleoside triphosphate hydrolases"/>
    <property type="match status" value="1"/>
</dbReference>
<feature type="non-terminal residue" evidence="1">
    <location>
        <position position="258"/>
    </location>
</feature>
<evidence type="ECO:0000313" key="2">
    <source>
        <dbReference type="Proteomes" id="UP001597024"/>
    </source>
</evidence>
<dbReference type="EMBL" id="JBHTHX010002758">
    <property type="protein sequence ID" value="MFD0890896.1"/>
    <property type="molecule type" value="Genomic_DNA"/>
</dbReference>
<keyword evidence="2" id="KW-1185">Reference proteome</keyword>
<comment type="caution">
    <text evidence="1">The sequence shown here is derived from an EMBL/GenBank/DDBJ whole genome shotgun (WGS) entry which is preliminary data.</text>
</comment>
<dbReference type="PANTHER" id="PTHR22845">
    <property type="entry name" value="APOPTOTIC PROTEASE-ACTIVATING FACTOR 1"/>
    <property type="match status" value="1"/>
</dbReference>
<evidence type="ECO:0000313" key="1">
    <source>
        <dbReference type="EMBL" id="MFD0890896.1"/>
    </source>
</evidence>
<dbReference type="Gene3D" id="1.10.8.430">
    <property type="entry name" value="Helical domain of apoptotic protease-activating factors"/>
    <property type="match status" value="1"/>
</dbReference>
<protein>
    <submittedName>
        <fullName evidence="1">NB-ARC domain-containing protein</fullName>
    </submittedName>
</protein>
<reference evidence="2" key="1">
    <citation type="journal article" date="2019" name="Int. J. Syst. Evol. Microbiol.">
        <title>The Global Catalogue of Microorganisms (GCM) 10K type strain sequencing project: providing services to taxonomists for standard genome sequencing and annotation.</title>
        <authorList>
            <consortium name="The Broad Institute Genomics Platform"/>
            <consortium name="The Broad Institute Genome Sequencing Center for Infectious Disease"/>
            <person name="Wu L."/>
            <person name="Ma J."/>
        </authorList>
    </citation>
    <scope>NUCLEOTIDE SEQUENCE [LARGE SCALE GENOMIC DNA]</scope>
    <source>
        <strain evidence="2">CCUG 62974</strain>
    </source>
</reference>
<accession>A0ABW3E6F7</accession>
<proteinExistence type="predicted"/>
<dbReference type="InterPro" id="IPR042197">
    <property type="entry name" value="Apaf_helical"/>
</dbReference>
<dbReference type="Proteomes" id="UP001597024">
    <property type="component" value="Unassembled WGS sequence"/>
</dbReference>
<organism evidence="1 2">
    <name type="scientific">Streptosporangium algeriense</name>
    <dbReference type="NCBI Taxonomy" id="1682748"/>
    <lineage>
        <taxon>Bacteria</taxon>
        <taxon>Bacillati</taxon>
        <taxon>Actinomycetota</taxon>
        <taxon>Actinomycetes</taxon>
        <taxon>Streptosporangiales</taxon>
        <taxon>Streptosporangiaceae</taxon>
        <taxon>Streptosporangium</taxon>
    </lineage>
</organism>
<gene>
    <name evidence="1" type="ORF">ACFQ08_40650</name>
</gene>
<dbReference type="PANTHER" id="PTHR22845:SF5">
    <property type="entry name" value="APOPTOTIC PROTEASE-ACTIVATING FACTOR 1"/>
    <property type="match status" value="1"/>
</dbReference>
<dbReference type="InterPro" id="IPR027417">
    <property type="entry name" value="P-loop_NTPase"/>
</dbReference>
<feature type="non-terminal residue" evidence="1">
    <location>
        <position position="1"/>
    </location>
</feature>
<name>A0ABW3E6F7_9ACTN</name>